<feature type="compositionally biased region" description="Polar residues" evidence="2">
    <location>
        <begin position="439"/>
        <end position="475"/>
    </location>
</feature>
<reference evidence="3 4" key="1">
    <citation type="submission" date="2016-05" db="EMBL/GenBank/DDBJ databases">
        <title>Comparative analysis of secretome profiles of manganese(II)-oxidizing ascomycete fungi.</title>
        <authorList>
            <consortium name="DOE Joint Genome Institute"/>
            <person name="Zeiner C.A."/>
            <person name="Purvine S.O."/>
            <person name="Zink E.M."/>
            <person name="Wu S."/>
            <person name="Pasa-Tolic L."/>
            <person name="Chaput D.L."/>
            <person name="Haridas S."/>
            <person name="Grigoriev I.V."/>
            <person name="Santelli C.M."/>
            <person name="Hansel C.M."/>
        </authorList>
    </citation>
    <scope>NUCLEOTIDE SEQUENCE [LARGE SCALE GENOMIC DNA]</scope>
    <source>
        <strain evidence="3 4">AP3s5-JAC2a</strain>
    </source>
</reference>
<feature type="compositionally biased region" description="Polar residues" evidence="2">
    <location>
        <begin position="152"/>
        <end position="162"/>
    </location>
</feature>
<feature type="region of interest" description="Disordered" evidence="2">
    <location>
        <begin position="1170"/>
        <end position="1225"/>
    </location>
</feature>
<organism evidence="3 4">
    <name type="scientific">Paraphaeosphaeria sporulosa</name>
    <dbReference type="NCBI Taxonomy" id="1460663"/>
    <lineage>
        <taxon>Eukaryota</taxon>
        <taxon>Fungi</taxon>
        <taxon>Dikarya</taxon>
        <taxon>Ascomycota</taxon>
        <taxon>Pezizomycotina</taxon>
        <taxon>Dothideomycetes</taxon>
        <taxon>Pleosporomycetidae</taxon>
        <taxon>Pleosporales</taxon>
        <taxon>Massarineae</taxon>
        <taxon>Didymosphaeriaceae</taxon>
        <taxon>Paraphaeosphaeria</taxon>
    </lineage>
</organism>
<name>A0A177CDB1_9PLEO</name>
<feature type="compositionally biased region" description="Polar residues" evidence="2">
    <location>
        <begin position="629"/>
        <end position="640"/>
    </location>
</feature>
<keyword evidence="1" id="KW-0175">Coiled coil</keyword>
<dbReference type="Gene3D" id="3.40.50.12360">
    <property type="match status" value="1"/>
</dbReference>
<sequence>MASKKRKRTSDNNQSDKPLRAKSRAIITERESGTGTDTAAQLKEKEGKIAQKPATTSGTRKRGRPPKDPTAKPSKKPKPTSRRAVASSNSTTSPSVLSTRAPSDPSQQELRRSKRNSRSSAHPTLAARAPSPHVEPTLHNPSSLQHYKYFSQVESTQGSPARTQFRSFISSQSSSSSSFRVTGEVPDSESEPEDEIDDPSASFRSATQTLSQSASSQSNNNGQFRHESTTIDTSPVASPVSLSFSIPETEPEIESSPAAQRIVEETVLEHVSDAQLHEASIREIPDTFETGRTLSTVEKSSGHRTQQPQEGPVDVSQGLAKESTSQAWSDLEEHLRTLHQSTPSVQEREGSIQVLEQAVESIDVALQDVPQSIAQEIEPLTQKRSQSVHRSSIEEISLQGSQASRPSGLQQAPQSPLEYSLPREIPSTTQTVQTPSQQCGRQQYQPESDEQTTLLDSSIYTSSHPQAQEGQSQSRELGANQVRTRSEGQLEDSSKEVHAHQSLSFPRTDSFPELHPASRSTFRDTVALIAQAINNCQTPSERQDIAKATRANGDHSHLARPSQPPAQRQQGQSLPYDPVLEIQQQDTRAGETIPERYSDTVDRLSRHDSSQESPSQSCEDSSPVPQPPKQSLGTSHSSGNVPRRPERLTDSFLNTVMNTNEHSASPRRDVPPATPGLSSAPGDPLANESPIGSSGVGTGPGPEPTSTPQSFKARFQASRAKLHTTPDQDDKASRRHETRKFETRESKSRESGSRAQSEAVEKIRDLDRLTAPETGTRSPSTIPDRLPVPQEPTPLRAVATSIPAHVPPVAQNQEETTAELEVASSSVPEDVDMGEASYSDNEEDESLLIDDVELQDNEYIVPLPFQGRQADAYRRSSAGLDGLYMSYAHDRQDIQIKIDERLNELRSLETHIDLVRIANSTPQPHDVQQVQDDHFAAWSKLNSIKFRFLGELLSRLEARDLHVIVLIDDQNNTRLFGLVESFMRGIKFTFQSPSTGQSFSALNEPNKESKRLKVTILASTDSRVLREAHLIVCLDGKPNVTTIRKKPWALKPDRSGVPLLQMVIPRTVGHIDRYLSPKLDPKRRLVTIITTLSQFVTQGSVGCVADSSPPAPHIKTKVDDMDVKTKADDIVKFILPDQDESALSEWPLPTLGTIKNDIEYQSQLSQQSQDALGTTVSLPGSHAANKRPLIQNNDREDPAKRMRFTPQPQPQASTSHISDSEPATSLSIEQQLEWYKQENKRLREVTQSYINRQWQYEEMSRKYKAIETRAERAENQRDMGKEREDKLREQLNTRTLDSVEQMKNVEELRDVNLLSEDAKVRTIAKQSGEIERLKDDLAKERKAKEDAITSKKSTETTLEYVNDQRRKAQDAAEAATQRADELSKANAKLERAAKAKALLLPKFNEQQKRQHDQALALVTADRDNLKKQLRVQAEKNKTQATELDRFKMTRGVGGGTRAASVGAGARTPRPGSRAASPLPNGRDRIANLRNG</sequence>
<keyword evidence="4" id="KW-1185">Reference proteome</keyword>
<dbReference type="RefSeq" id="XP_018035132.1">
    <property type="nucleotide sequence ID" value="XM_018187478.1"/>
</dbReference>
<dbReference type="InParanoid" id="A0A177CDB1"/>
<dbReference type="STRING" id="1460663.A0A177CDB1"/>
<feature type="region of interest" description="Disordered" evidence="2">
    <location>
        <begin position="1"/>
        <end position="260"/>
    </location>
</feature>
<feature type="compositionally biased region" description="Polar residues" evidence="2">
    <location>
        <begin position="398"/>
        <end position="414"/>
    </location>
</feature>
<feature type="coiled-coil region" evidence="1">
    <location>
        <begin position="1323"/>
        <end position="1392"/>
    </location>
</feature>
<dbReference type="GeneID" id="28770964"/>
<feature type="coiled-coil region" evidence="1">
    <location>
        <begin position="1256"/>
        <end position="1290"/>
    </location>
</feature>
<feature type="compositionally biased region" description="Basic and acidic residues" evidence="2">
    <location>
        <begin position="484"/>
        <end position="499"/>
    </location>
</feature>
<feature type="compositionally biased region" description="Polar residues" evidence="2">
    <location>
        <begin position="651"/>
        <end position="663"/>
    </location>
</feature>
<feature type="compositionally biased region" description="Basic and acidic residues" evidence="2">
    <location>
        <begin position="739"/>
        <end position="752"/>
    </location>
</feature>
<feature type="compositionally biased region" description="Low complexity" evidence="2">
    <location>
        <begin position="426"/>
        <end position="438"/>
    </location>
</feature>
<proteinExistence type="predicted"/>
<feature type="compositionally biased region" description="Polar residues" evidence="2">
    <location>
        <begin position="296"/>
        <end position="309"/>
    </location>
</feature>
<feature type="region of interest" description="Disordered" evidence="2">
    <location>
        <begin position="296"/>
        <end position="324"/>
    </location>
</feature>
<evidence type="ECO:0000256" key="2">
    <source>
        <dbReference type="SAM" id="MobiDB-lite"/>
    </source>
</evidence>
<accession>A0A177CDB1</accession>
<feature type="compositionally biased region" description="Polar residues" evidence="2">
    <location>
        <begin position="611"/>
        <end position="620"/>
    </location>
</feature>
<gene>
    <name evidence="3" type="ORF">CC84DRAFT_802194</name>
</gene>
<dbReference type="OrthoDB" id="3647690at2759"/>
<dbReference type="InterPro" id="IPR038609">
    <property type="entry name" value="HDA1_su2/3_sf"/>
</dbReference>
<feature type="compositionally biased region" description="Low complexity" evidence="2">
    <location>
        <begin position="559"/>
        <end position="573"/>
    </location>
</feature>
<feature type="region of interest" description="Disordered" evidence="2">
    <location>
        <begin position="380"/>
        <end position="516"/>
    </location>
</feature>
<feature type="compositionally biased region" description="Low complexity" evidence="2">
    <location>
        <begin position="82"/>
        <end position="99"/>
    </location>
</feature>
<feature type="compositionally biased region" description="Polar residues" evidence="2">
    <location>
        <begin position="1210"/>
        <end position="1225"/>
    </location>
</feature>
<evidence type="ECO:0000313" key="4">
    <source>
        <dbReference type="Proteomes" id="UP000077069"/>
    </source>
</evidence>
<dbReference type="EMBL" id="KV441553">
    <property type="protein sequence ID" value="OAG04767.1"/>
    <property type="molecule type" value="Genomic_DNA"/>
</dbReference>
<feature type="compositionally biased region" description="Basic and acidic residues" evidence="2">
    <location>
        <begin position="593"/>
        <end position="610"/>
    </location>
</feature>
<feature type="compositionally biased region" description="Polar residues" evidence="2">
    <location>
        <begin position="230"/>
        <end position="242"/>
    </location>
</feature>
<feature type="region of interest" description="Disordered" evidence="2">
    <location>
        <begin position="549"/>
        <end position="792"/>
    </location>
</feature>
<evidence type="ECO:0000313" key="3">
    <source>
        <dbReference type="EMBL" id="OAG04767.1"/>
    </source>
</evidence>
<feature type="compositionally biased region" description="Basic and acidic residues" evidence="2">
    <location>
        <begin position="759"/>
        <end position="770"/>
    </location>
</feature>
<feature type="compositionally biased region" description="Low complexity" evidence="2">
    <location>
        <begin position="199"/>
        <end position="221"/>
    </location>
</feature>
<feature type="compositionally biased region" description="Basic and acidic residues" evidence="2">
    <location>
        <begin position="1481"/>
        <end position="1491"/>
    </location>
</feature>
<feature type="compositionally biased region" description="Acidic residues" evidence="2">
    <location>
        <begin position="186"/>
        <end position="198"/>
    </location>
</feature>
<protein>
    <submittedName>
        <fullName evidence="3">Uncharacterized protein</fullName>
    </submittedName>
</protein>
<feature type="region of interest" description="Disordered" evidence="2">
    <location>
        <begin position="1447"/>
        <end position="1491"/>
    </location>
</feature>
<dbReference type="Proteomes" id="UP000077069">
    <property type="component" value="Unassembled WGS sequence"/>
</dbReference>
<feature type="compositionally biased region" description="Low complexity" evidence="2">
    <location>
        <begin position="164"/>
        <end position="180"/>
    </location>
</feature>
<evidence type="ECO:0000256" key="1">
    <source>
        <dbReference type="SAM" id="Coils"/>
    </source>
</evidence>